<dbReference type="AlphaFoldDB" id="A0A387BBX7"/>
<protein>
    <submittedName>
        <fullName evidence="2">AzlD domain-containing protein</fullName>
    </submittedName>
</protein>
<keyword evidence="1" id="KW-0472">Membrane</keyword>
<sequence length="110" mass="11437">MLDALAILLGGIATYLTRVLFLVSRKLRPPPAVQRYLPLVGPAVLGAIAIPGLVAPGGELSLLTTGPSLLAAAAAWASWRLARRQMVVGLLVGLAVWWGCFAVLGALGLR</sequence>
<feature type="transmembrane region" description="Helical" evidence="1">
    <location>
        <begin position="36"/>
        <end position="54"/>
    </location>
</feature>
<dbReference type="Pfam" id="PF05437">
    <property type="entry name" value="AzlD"/>
    <property type="match status" value="1"/>
</dbReference>
<dbReference type="RefSeq" id="WP_120763003.1">
    <property type="nucleotide sequence ID" value="NZ_CP032630.1"/>
</dbReference>
<evidence type="ECO:0000313" key="2">
    <source>
        <dbReference type="EMBL" id="AYF98656.1"/>
    </source>
</evidence>
<proteinExistence type="predicted"/>
<dbReference type="OrthoDB" id="4257348at2"/>
<organism evidence="2 3">
    <name type="scientific">Protaetiibacter intestinalis</name>
    <dbReference type="NCBI Taxonomy" id="2419774"/>
    <lineage>
        <taxon>Bacteria</taxon>
        <taxon>Bacillati</taxon>
        <taxon>Actinomycetota</taxon>
        <taxon>Actinomycetes</taxon>
        <taxon>Micrococcales</taxon>
        <taxon>Microbacteriaceae</taxon>
        <taxon>Protaetiibacter</taxon>
    </lineage>
</organism>
<dbReference type="EMBL" id="CP032630">
    <property type="protein sequence ID" value="AYF98656.1"/>
    <property type="molecule type" value="Genomic_DNA"/>
</dbReference>
<keyword evidence="1" id="KW-1133">Transmembrane helix</keyword>
<evidence type="ECO:0000256" key="1">
    <source>
        <dbReference type="SAM" id="Phobius"/>
    </source>
</evidence>
<dbReference type="KEGG" id="lyd:D7I47_10570"/>
<accession>A0A387BBX7</accession>
<keyword evidence="3" id="KW-1185">Reference proteome</keyword>
<feature type="transmembrane region" description="Helical" evidence="1">
    <location>
        <begin position="86"/>
        <end position="109"/>
    </location>
</feature>
<keyword evidence="1" id="KW-0812">Transmembrane</keyword>
<dbReference type="InterPro" id="IPR008407">
    <property type="entry name" value="Brnchd-chn_aa_trnsp_AzlD"/>
</dbReference>
<feature type="transmembrane region" description="Helical" evidence="1">
    <location>
        <begin position="6"/>
        <end position="24"/>
    </location>
</feature>
<evidence type="ECO:0000313" key="3">
    <source>
        <dbReference type="Proteomes" id="UP000278886"/>
    </source>
</evidence>
<reference evidence="3" key="1">
    <citation type="submission" date="2018-09" db="EMBL/GenBank/DDBJ databases">
        <title>Genome sequencing of strain 2DFWR-13.</title>
        <authorList>
            <person name="Heo J."/>
            <person name="Kim S.-J."/>
            <person name="Kwon S.-W."/>
        </authorList>
    </citation>
    <scope>NUCLEOTIDE SEQUENCE [LARGE SCALE GENOMIC DNA]</scope>
    <source>
        <strain evidence="3">2DFWR-13</strain>
    </source>
</reference>
<name>A0A387BBX7_9MICO</name>
<dbReference type="Proteomes" id="UP000278886">
    <property type="component" value="Chromosome"/>
</dbReference>
<feature type="transmembrane region" description="Helical" evidence="1">
    <location>
        <begin position="60"/>
        <end position="79"/>
    </location>
</feature>
<gene>
    <name evidence="2" type="ORF">D7I47_10570</name>
</gene>